<accession>A0A9X3XQJ2</accession>
<dbReference type="RefSeq" id="WP_272470726.1">
    <property type="nucleotide sequence ID" value="NZ_JAMRYU010000028.1"/>
</dbReference>
<reference evidence="1" key="1">
    <citation type="submission" date="2022-05" db="EMBL/GenBank/DDBJ databases">
        <title>Draft genome sequence of Clostridium tertium strain CP3 isolated from Peru.</title>
        <authorList>
            <person name="Hurtado R."/>
            <person name="Lima L."/>
            <person name="Sousa T."/>
            <person name="Jaiswal A.K."/>
            <person name="Tiwari S."/>
            <person name="Maturrano L."/>
            <person name="Brenig B."/>
            <person name="Azevedo V."/>
        </authorList>
    </citation>
    <scope>NUCLEOTIDE SEQUENCE</scope>
    <source>
        <strain evidence="1">CP3</strain>
    </source>
</reference>
<proteinExistence type="predicted"/>
<dbReference type="EMBL" id="JAMRYU010000028">
    <property type="protein sequence ID" value="MDC4242324.1"/>
    <property type="molecule type" value="Genomic_DNA"/>
</dbReference>
<evidence type="ECO:0000313" key="2">
    <source>
        <dbReference type="Proteomes" id="UP001141183"/>
    </source>
</evidence>
<dbReference type="Proteomes" id="UP001141183">
    <property type="component" value="Unassembled WGS sequence"/>
</dbReference>
<evidence type="ECO:0000313" key="1">
    <source>
        <dbReference type="EMBL" id="MDC4242324.1"/>
    </source>
</evidence>
<comment type="caution">
    <text evidence="1">The sequence shown here is derived from an EMBL/GenBank/DDBJ whole genome shotgun (WGS) entry which is preliminary data.</text>
</comment>
<gene>
    <name evidence="1" type="ORF">NE398_19520</name>
</gene>
<sequence length="138" mass="16437">MEILLLIIIGVASIKVLTFFVVNKIKSTPIRSFDAEEVIRCRHMNPILYKEYQKNTIIDYTRDNYVEEEYEVVRDLFKYKLQHKEISRGQIIGIENYLREQLKDKRKYKNNAHAIYSMLKNPTLTTNNTSTIKKFLCQ</sequence>
<name>A0A9X3XQJ2_9CLOT</name>
<keyword evidence="2" id="KW-1185">Reference proteome</keyword>
<organism evidence="1 2">
    <name type="scientific">Clostridium tertium</name>
    <dbReference type="NCBI Taxonomy" id="1559"/>
    <lineage>
        <taxon>Bacteria</taxon>
        <taxon>Bacillati</taxon>
        <taxon>Bacillota</taxon>
        <taxon>Clostridia</taxon>
        <taxon>Eubacteriales</taxon>
        <taxon>Clostridiaceae</taxon>
        <taxon>Clostridium</taxon>
    </lineage>
</organism>
<dbReference type="AlphaFoldDB" id="A0A9X3XQJ2"/>
<protein>
    <submittedName>
        <fullName evidence="1">Uncharacterized protein</fullName>
    </submittedName>
</protein>